<evidence type="ECO:0000256" key="8">
    <source>
        <dbReference type="ARBA" id="ARBA00023114"/>
    </source>
</evidence>
<dbReference type="Proteomes" id="UP000664654">
    <property type="component" value="Unassembled WGS sequence"/>
</dbReference>
<keyword evidence="7" id="KW-0406">Ion transport</keyword>
<keyword evidence="10" id="KW-0998">Cell outer membrane</keyword>
<dbReference type="PRINTS" id="PR00182">
    <property type="entry name" value="ECOLNEIPORIN"/>
</dbReference>
<evidence type="ECO:0000256" key="7">
    <source>
        <dbReference type="ARBA" id="ARBA00023065"/>
    </source>
</evidence>
<evidence type="ECO:0000256" key="3">
    <source>
        <dbReference type="ARBA" id="ARBA00022448"/>
    </source>
</evidence>
<keyword evidence="9" id="KW-0472">Membrane</keyword>
<keyword evidence="8" id="KW-0626">Porin</keyword>
<dbReference type="RefSeq" id="WP_206574419.1">
    <property type="nucleotide sequence ID" value="NZ_JAFKCV010000007.1"/>
</dbReference>
<dbReference type="GO" id="GO:0009279">
    <property type="term" value="C:cell outer membrane"/>
    <property type="evidence" value="ECO:0007669"/>
    <property type="project" value="UniProtKB-SubCell"/>
</dbReference>
<comment type="subcellular location">
    <subcellularLocation>
        <location evidence="1">Cell outer membrane</location>
        <topology evidence="1">Multi-pass membrane protein</topology>
    </subcellularLocation>
</comment>
<evidence type="ECO:0000259" key="12">
    <source>
        <dbReference type="Pfam" id="PF13609"/>
    </source>
</evidence>
<name>A0A939ISD3_9ALTE</name>
<dbReference type="EMBL" id="JAFKCV010000007">
    <property type="protein sequence ID" value="MBN7826306.1"/>
    <property type="molecule type" value="Genomic_DNA"/>
</dbReference>
<evidence type="ECO:0000256" key="5">
    <source>
        <dbReference type="ARBA" id="ARBA00022692"/>
    </source>
</evidence>
<evidence type="ECO:0000256" key="4">
    <source>
        <dbReference type="ARBA" id="ARBA00022452"/>
    </source>
</evidence>
<dbReference type="PRINTS" id="PR00184">
    <property type="entry name" value="NEISSPPORIN"/>
</dbReference>
<dbReference type="GO" id="GO:0015288">
    <property type="term" value="F:porin activity"/>
    <property type="evidence" value="ECO:0007669"/>
    <property type="project" value="UniProtKB-KW"/>
</dbReference>
<keyword evidence="4" id="KW-1134">Transmembrane beta strand</keyword>
<keyword evidence="14" id="KW-1185">Reference proteome</keyword>
<feature type="chain" id="PRO_5037704522" evidence="11">
    <location>
        <begin position="27"/>
        <end position="306"/>
    </location>
</feature>
<comment type="caution">
    <text evidence="13">The sequence shown here is derived from an EMBL/GenBank/DDBJ whole genome shotgun (WGS) entry which is preliminary data.</text>
</comment>
<dbReference type="InterPro" id="IPR001702">
    <property type="entry name" value="Porin_Gram-ve"/>
</dbReference>
<evidence type="ECO:0000256" key="11">
    <source>
        <dbReference type="SAM" id="SignalP"/>
    </source>
</evidence>
<dbReference type="PANTHER" id="PTHR34501:SF9">
    <property type="entry name" value="MAJOR OUTER MEMBRANE PROTEIN P.IA"/>
    <property type="match status" value="1"/>
</dbReference>
<dbReference type="GO" id="GO:0046930">
    <property type="term" value="C:pore complex"/>
    <property type="evidence" value="ECO:0007669"/>
    <property type="project" value="UniProtKB-KW"/>
</dbReference>
<keyword evidence="6 11" id="KW-0732">Signal</keyword>
<dbReference type="AlphaFoldDB" id="A0A939ISD3"/>
<evidence type="ECO:0000256" key="6">
    <source>
        <dbReference type="ARBA" id="ARBA00022729"/>
    </source>
</evidence>
<sequence>MKFFLPHSVCALFSVSLLAVSAEAVAEPVTLYGKGNVSFQSADEGEGRFTELKSNNSRLGVKGDFSLENGLTAFYLFEWQIDLADLSGSDNFKSRNQYIGLKGDFGAVLLGRNDTMLKQSQGKIDQFNDLEADIKALWQGENRVSNSLTYQSPRYRGFQLGVTYIAEEAPESEPGYSVSLSHGDSKLKKQPWFASLAVDRDVAGFDIQRFSLQYKLDDWIFGGIVQRQEASDTGLERDGWLASLAYDLSDFRLKAQYQELEEDSSASVGADYPLSDNIKLYAFYTRQEKQSSSDKSWLAAGMELTF</sequence>
<evidence type="ECO:0000313" key="13">
    <source>
        <dbReference type="EMBL" id="MBN7826306.1"/>
    </source>
</evidence>
<evidence type="ECO:0000256" key="2">
    <source>
        <dbReference type="ARBA" id="ARBA00011233"/>
    </source>
</evidence>
<feature type="domain" description="Porin" evidence="12">
    <location>
        <begin position="16"/>
        <end position="288"/>
    </location>
</feature>
<dbReference type="InterPro" id="IPR023614">
    <property type="entry name" value="Porin_dom_sf"/>
</dbReference>
<feature type="signal peptide" evidence="11">
    <location>
        <begin position="1"/>
        <end position="26"/>
    </location>
</feature>
<dbReference type="PANTHER" id="PTHR34501">
    <property type="entry name" value="PROTEIN YDDL-RELATED"/>
    <property type="match status" value="1"/>
</dbReference>
<accession>A0A939ISD3</accession>
<organism evidence="13 14">
    <name type="scientific">Bowmanella dokdonensis</name>
    <dbReference type="NCBI Taxonomy" id="751969"/>
    <lineage>
        <taxon>Bacteria</taxon>
        <taxon>Pseudomonadati</taxon>
        <taxon>Pseudomonadota</taxon>
        <taxon>Gammaproteobacteria</taxon>
        <taxon>Alteromonadales</taxon>
        <taxon>Alteromonadaceae</taxon>
        <taxon>Bowmanella</taxon>
    </lineage>
</organism>
<gene>
    <name evidence="13" type="ORF">J0A66_13810</name>
</gene>
<dbReference type="InterPro" id="IPR050298">
    <property type="entry name" value="Gram-neg_bact_OMP"/>
</dbReference>
<evidence type="ECO:0000256" key="10">
    <source>
        <dbReference type="ARBA" id="ARBA00023237"/>
    </source>
</evidence>
<dbReference type="CDD" id="cd00342">
    <property type="entry name" value="gram_neg_porins"/>
    <property type="match status" value="1"/>
</dbReference>
<dbReference type="InterPro" id="IPR002299">
    <property type="entry name" value="Porin_Neis"/>
</dbReference>
<protein>
    <submittedName>
        <fullName evidence="13">Porin</fullName>
    </submittedName>
</protein>
<keyword evidence="3" id="KW-0813">Transport</keyword>
<dbReference type="Pfam" id="PF13609">
    <property type="entry name" value="Porin_4"/>
    <property type="match status" value="1"/>
</dbReference>
<dbReference type="SUPFAM" id="SSF56935">
    <property type="entry name" value="Porins"/>
    <property type="match status" value="1"/>
</dbReference>
<evidence type="ECO:0000256" key="9">
    <source>
        <dbReference type="ARBA" id="ARBA00023136"/>
    </source>
</evidence>
<evidence type="ECO:0000256" key="1">
    <source>
        <dbReference type="ARBA" id="ARBA00004571"/>
    </source>
</evidence>
<dbReference type="GO" id="GO:0034220">
    <property type="term" value="P:monoatomic ion transmembrane transport"/>
    <property type="evidence" value="ECO:0007669"/>
    <property type="project" value="InterPro"/>
</dbReference>
<keyword evidence="5" id="KW-0812">Transmembrane</keyword>
<reference evidence="13" key="1">
    <citation type="submission" date="2021-03" db="EMBL/GenBank/DDBJ databases">
        <title>novel species isolated from a fishpond in China.</title>
        <authorList>
            <person name="Lu H."/>
            <person name="Cai Z."/>
        </authorList>
    </citation>
    <scope>NUCLEOTIDE SEQUENCE</scope>
    <source>
        <strain evidence="13">JCM 30855</strain>
    </source>
</reference>
<dbReference type="InterPro" id="IPR033900">
    <property type="entry name" value="Gram_neg_porin_domain"/>
</dbReference>
<dbReference type="Gene3D" id="2.40.160.10">
    <property type="entry name" value="Porin"/>
    <property type="match status" value="1"/>
</dbReference>
<evidence type="ECO:0000313" key="14">
    <source>
        <dbReference type="Proteomes" id="UP000664654"/>
    </source>
</evidence>
<proteinExistence type="predicted"/>
<comment type="subunit">
    <text evidence="2">Homotrimer.</text>
</comment>